<dbReference type="Pfam" id="PF13289">
    <property type="entry name" value="SIR2_2"/>
    <property type="match status" value="1"/>
</dbReference>
<sequence>MNNNEIASIIDKFTSQGNSVLFAGAGVGCRIGLPTWGEFIKHLALTCENNNEPEEAALIRKRLNDGKYLEAATIFKTCTSIPVTLRYKALTELFKKDSSEINKLQALSLLPFSGIVTTNYDRSLLNSHAIEHQKAPLTIELDDPTLRNAELLNEFFIARIHGRIEAPQNMVVDVNDYDKLKKNDAYNDFLTSLFRTRPIMFIGFSFIDPAINIILDVLKEAFYPNFPELHTALIPTGDTTGLKARLTDINIQVIEYEADPEHKNLWRSIRIACDSPIKSQKETPPEESTPDSSFDKNIHKALSFTYACSQTIRQKKRPAMQLAHDGLVISLFCDTKGTATKDQIVNEIRNALKISIDDSADIFESTAERLMRNEILHTTGDGIWKLLKDFDNPLLDRLIELSDATKSRAYVLDSKNAGDIKKYDLTALWEKIFLERTWQIAPQYAGSITSKTVDLDDFINKLVIGNKNLAAKVKPSITLAILSILRNPEPSEVSCLSEISRAALTVQMAFSSPRASIRPEQTLPNIIYFDSSFLLPAIVKGHPLHKGYIDALRRLLKATIVVGGNCSLRFCSVFIEEILIHKKNSKSLVSELGLENSKKLKEHILMYGAENTNVFIAAYASKLRSNDKPIKFAEFVNTVAPYNNEQELSDYLKKDYLIQTDNTSFETKNNTAYNHVYTHLVDGYSNDTTRLASSKKHILIEHEAVQLTKLFVDLKAKKRAIFITADRKLTSAIRSSTYIENLFGHIVSPLGFIGLIDVLIGLEPNSEMITRLIWGSNYSSTDKQIRDYLVSITIDKYDGAMLRAMPEVLDDLIRDEQKEINNMSQFASSGRHLSSALELEKHMDRLEEKYFQNMQEWMEKHPTE</sequence>
<name>A0ABU1AZR1_9BACT</name>
<organism evidence="1 2">
    <name type="scientific">Thalassobacterium maritimum</name>
    <dbReference type="NCBI Taxonomy" id="3041265"/>
    <lineage>
        <taxon>Bacteria</taxon>
        <taxon>Pseudomonadati</taxon>
        <taxon>Verrucomicrobiota</taxon>
        <taxon>Opitutia</taxon>
        <taxon>Puniceicoccales</taxon>
        <taxon>Coraliomargaritaceae</taxon>
        <taxon>Thalassobacterium</taxon>
    </lineage>
</organism>
<comment type="caution">
    <text evidence="1">The sequence shown here is derived from an EMBL/GenBank/DDBJ whole genome shotgun (WGS) entry which is preliminary data.</text>
</comment>
<evidence type="ECO:0000313" key="1">
    <source>
        <dbReference type="EMBL" id="MDQ8209147.1"/>
    </source>
</evidence>
<accession>A0ABU1AZR1</accession>
<keyword evidence="2" id="KW-1185">Reference proteome</keyword>
<protein>
    <submittedName>
        <fullName evidence="1">SIR2 family protein</fullName>
    </submittedName>
</protein>
<dbReference type="EMBL" id="JARXHW010000053">
    <property type="protein sequence ID" value="MDQ8209147.1"/>
    <property type="molecule type" value="Genomic_DNA"/>
</dbReference>
<dbReference type="RefSeq" id="WP_308951972.1">
    <property type="nucleotide sequence ID" value="NZ_JARXHW010000053.1"/>
</dbReference>
<evidence type="ECO:0000313" key="2">
    <source>
        <dbReference type="Proteomes" id="UP001225316"/>
    </source>
</evidence>
<proteinExistence type="predicted"/>
<dbReference type="Proteomes" id="UP001225316">
    <property type="component" value="Unassembled WGS sequence"/>
</dbReference>
<reference evidence="1 2" key="1">
    <citation type="submission" date="2023-04" db="EMBL/GenBank/DDBJ databases">
        <title>A novel bacteria isolated from coastal sediment.</title>
        <authorList>
            <person name="Liu X.-J."/>
            <person name="Du Z.-J."/>
        </authorList>
    </citation>
    <scope>NUCLEOTIDE SEQUENCE [LARGE SCALE GENOMIC DNA]</scope>
    <source>
        <strain evidence="1 2">SDUM461003</strain>
    </source>
</reference>
<gene>
    <name evidence="1" type="ORF">QEH52_16595</name>
</gene>